<accession>A0A2P2NY05</accession>
<organism evidence="2">
    <name type="scientific">Rhizophora mucronata</name>
    <name type="common">Asiatic mangrove</name>
    <dbReference type="NCBI Taxonomy" id="61149"/>
    <lineage>
        <taxon>Eukaryota</taxon>
        <taxon>Viridiplantae</taxon>
        <taxon>Streptophyta</taxon>
        <taxon>Embryophyta</taxon>
        <taxon>Tracheophyta</taxon>
        <taxon>Spermatophyta</taxon>
        <taxon>Magnoliopsida</taxon>
        <taxon>eudicotyledons</taxon>
        <taxon>Gunneridae</taxon>
        <taxon>Pentapetalae</taxon>
        <taxon>rosids</taxon>
        <taxon>fabids</taxon>
        <taxon>Malpighiales</taxon>
        <taxon>Rhizophoraceae</taxon>
        <taxon>Rhizophora</taxon>
    </lineage>
</organism>
<feature type="region of interest" description="Disordered" evidence="1">
    <location>
        <begin position="1"/>
        <end position="25"/>
    </location>
</feature>
<sequence length="25" mass="2625">MSSENHCAHGCNIGSPSPKVLNSRV</sequence>
<name>A0A2P2NY05_RHIMU</name>
<reference evidence="2" key="1">
    <citation type="submission" date="2018-02" db="EMBL/GenBank/DDBJ databases">
        <title>Rhizophora mucronata_Transcriptome.</title>
        <authorList>
            <person name="Meera S.P."/>
            <person name="Sreeshan A."/>
            <person name="Augustine A."/>
        </authorList>
    </citation>
    <scope>NUCLEOTIDE SEQUENCE</scope>
    <source>
        <tissue evidence="2">Leaf</tissue>
    </source>
</reference>
<protein>
    <submittedName>
        <fullName evidence="2">Uncharacterized protein</fullName>
    </submittedName>
</protein>
<dbReference type="AlphaFoldDB" id="A0A2P2NY05"/>
<dbReference type="EMBL" id="GGEC01066797">
    <property type="protein sequence ID" value="MBX47281.1"/>
    <property type="molecule type" value="Transcribed_RNA"/>
</dbReference>
<evidence type="ECO:0000313" key="2">
    <source>
        <dbReference type="EMBL" id="MBX47281.1"/>
    </source>
</evidence>
<evidence type="ECO:0000256" key="1">
    <source>
        <dbReference type="SAM" id="MobiDB-lite"/>
    </source>
</evidence>
<proteinExistence type="predicted"/>